<protein>
    <recommendedName>
        <fullName evidence="5">Chromo domain-containing protein</fullName>
    </recommendedName>
</protein>
<evidence type="ECO:0000259" key="5">
    <source>
        <dbReference type="PROSITE" id="PS50013"/>
    </source>
</evidence>
<dbReference type="AlphaFoldDB" id="A0A1L7WPG9"/>
<dbReference type="PROSITE" id="PS00598">
    <property type="entry name" value="CHROMO_1"/>
    <property type="match status" value="1"/>
</dbReference>
<dbReference type="Proteomes" id="UP000184330">
    <property type="component" value="Unassembled WGS sequence"/>
</dbReference>
<reference evidence="6 7" key="1">
    <citation type="submission" date="2016-03" db="EMBL/GenBank/DDBJ databases">
        <authorList>
            <person name="Ploux O."/>
        </authorList>
    </citation>
    <scope>NUCLEOTIDE SEQUENCE [LARGE SCALE GENOMIC DNA]</scope>
    <source>
        <strain evidence="6 7">UAMH 11012</strain>
    </source>
</reference>
<evidence type="ECO:0000313" key="7">
    <source>
        <dbReference type="Proteomes" id="UP000184330"/>
    </source>
</evidence>
<evidence type="ECO:0000313" key="6">
    <source>
        <dbReference type="EMBL" id="CZR54670.1"/>
    </source>
</evidence>
<comment type="subcellular location">
    <subcellularLocation>
        <location evidence="1">Nucleus</location>
    </subcellularLocation>
</comment>
<dbReference type="Pfam" id="PF00385">
    <property type="entry name" value="Chromo"/>
    <property type="match status" value="1"/>
</dbReference>
<dbReference type="InterPro" id="IPR016197">
    <property type="entry name" value="Chromo-like_dom_sf"/>
</dbReference>
<dbReference type="CDD" id="cd00024">
    <property type="entry name" value="CD_CSD"/>
    <property type="match status" value="2"/>
</dbReference>
<feature type="compositionally biased region" description="Basic and acidic residues" evidence="4">
    <location>
        <begin position="265"/>
        <end position="275"/>
    </location>
</feature>
<dbReference type="Gene3D" id="2.40.50.40">
    <property type="match status" value="2"/>
</dbReference>
<name>A0A1L7WPG9_9HELO</name>
<dbReference type="InterPro" id="IPR023780">
    <property type="entry name" value="Chromo_domain"/>
</dbReference>
<evidence type="ECO:0000256" key="3">
    <source>
        <dbReference type="ARBA" id="ARBA00023242"/>
    </source>
</evidence>
<comment type="subunit">
    <text evidence="2">Component of the NuA4 histone acetyltransferase complex.</text>
</comment>
<evidence type="ECO:0000256" key="2">
    <source>
        <dbReference type="ARBA" id="ARBA00011353"/>
    </source>
</evidence>
<feature type="domain" description="Chromo" evidence="5">
    <location>
        <begin position="395"/>
        <end position="456"/>
    </location>
</feature>
<dbReference type="SUPFAM" id="SSF54160">
    <property type="entry name" value="Chromo domain-like"/>
    <property type="match status" value="2"/>
</dbReference>
<feature type="domain" description="Chromo" evidence="5">
    <location>
        <begin position="464"/>
        <end position="525"/>
    </location>
</feature>
<proteinExistence type="predicted"/>
<accession>A0A1L7WPG9</accession>
<dbReference type="EMBL" id="FJOG01000005">
    <property type="protein sequence ID" value="CZR54670.1"/>
    <property type="molecule type" value="Genomic_DNA"/>
</dbReference>
<dbReference type="GO" id="GO:0005634">
    <property type="term" value="C:nucleus"/>
    <property type="evidence" value="ECO:0007669"/>
    <property type="project" value="UniProtKB-SubCell"/>
</dbReference>
<feature type="region of interest" description="Disordered" evidence="4">
    <location>
        <begin position="256"/>
        <end position="278"/>
    </location>
</feature>
<dbReference type="InterPro" id="IPR023779">
    <property type="entry name" value="Chromodomain_CS"/>
</dbReference>
<keyword evidence="7" id="KW-1185">Reference proteome</keyword>
<sequence>MPARFDDLPTEIQLNIFEIAAVVDFRPRVVEIFNKNGQIYSKTPPPPLLQVCHLSRHVVLKIYKPWLPQFKGTKRYQRYEKLVKRKDLDRLQNVCISLEHDLLVSKGLPDLGLIPRLYLRHLANDLHGRVELCDRATALAKFRSLRKIFLFDEDDKYGSLRFKYRRIKSSMAQMSKKGQAGEPGYLTPKLKHSRSLLSVIKKWPQDVRRPSNMEWSNLWIKYKYLKTFQPYDILDSPQVRPRARIAACNGYTLRRTSQNSRKRTRDQFEGGEAHSKVKTGPKCGIGRKDTTPSFENVVDITREDNLPIVPETLESPLRQFKIPLDGWDDEMPWIVEEVMAESADLIFPDGEAQFDSSQAGHMLFDSMQLDISPDEQLQEELASALPQPQDDDGVFIPERIMAKRDDGEGLEYLIKWENYPDEKDWTWEPKDNMLQDVPDLVRSWKQSKNESHVDTKAQAGTLEHVPEKIHRKKKIKGIERYHVQWVGYPREEEWTWERCERFSVDAPMLVQAFEAGRPKKRGRGRPRIQR</sequence>
<dbReference type="Pfam" id="PF20150">
    <property type="entry name" value="2EXR"/>
    <property type="match status" value="1"/>
</dbReference>
<dbReference type="PROSITE" id="PS50013">
    <property type="entry name" value="CHROMO_2"/>
    <property type="match status" value="2"/>
</dbReference>
<dbReference type="PANTHER" id="PTHR22812">
    <property type="entry name" value="CHROMOBOX PROTEIN"/>
    <property type="match status" value="1"/>
</dbReference>
<dbReference type="InterPro" id="IPR045518">
    <property type="entry name" value="2EXR"/>
</dbReference>
<evidence type="ECO:0000256" key="1">
    <source>
        <dbReference type="ARBA" id="ARBA00004123"/>
    </source>
</evidence>
<evidence type="ECO:0000256" key="4">
    <source>
        <dbReference type="SAM" id="MobiDB-lite"/>
    </source>
</evidence>
<dbReference type="SMART" id="SM00298">
    <property type="entry name" value="CHROMO"/>
    <property type="match status" value="2"/>
</dbReference>
<dbReference type="OrthoDB" id="433924at2759"/>
<organism evidence="6 7">
    <name type="scientific">Phialocephala subalpina</name>
    <dbReference type="NCBI Taxonomy" id="576137"/>
    <lineage>
        <taxon>Eukaryota</taxon>
        <taxon>Fungi</taxon>
        <taxon>Dikarya</taxon>
        <taxon>Ascomycota</taxon>
        <taxon>Pezizomycotina</taxon>
        <taxon>Leotiomycetes</taxon>
        <taxon>Helotiales</taxon>
        <taxon>Mollisiaceae</taxon>
        <taxon>Phialocephala</taxon>
        <taxon>Phialocephala fortinii species complex</taxon>
    </lineage>
</organism>
<gene>
    <name evidence="6" type="ORF">PAC_04554</name>
</gene>
<dbReference type="GO" id="GO:0006338">
    <property type="term" value="P:chromatin remodeling"/>
    <property type="evidence" value="ECO:0007669"/>
    <property type="project" value="UniProtKB-ARBA"/>
</dbReference>
<dbReference type="InterPro" id="IPR000953">
    <property type="entry name" value="Chromo/chromo_shadow_dom"/>
</dbReference>
<dbReference type="InterPro" id="IPR051219">
    <property type="entry name" value="Heterochromatin_chromo-domain"/>
</dbReference>
<keyword evidence="3" id="KW-0539">Nucleus</keyword>